<comment type="caution">
    <text evidence="2">The sequence shown here is derived from an EMBL/GenBank/DDBJ whole genome shotgun (WGS) entry which is preliminary data.</text>
</comment>
<protein>
    <submittedName>
        <fullName evidence="2">Uncharacterized protein</fullName>
    </submittedName>
</protein>
<keyword evidence="3" id="KW-1185">Reference proteome</keyword>
<sequence length="85" mass="9765">MKKVMMFLTFLGFIFLAGAVGAYDQDSFTFGQTAVQCLIGCSLMGAGAFGTRVVKMLHRKKRLRRRYERIRTICDYEAQQMRRTA</sequence>
<dbReference type="EMBL" id="JACRTL010000001">
    <property type="protein sequence ID" value="MBC8610057.1"/>
    <property type="molecule type" value="Genomic_DNA"/>
</dbReference>
<keyword evidence="1" id="KW-0472">Membrane</keyword>
<evidence type="ECO:0000313" key="3">
    <source>
        <dbReference type="Proteomes" id="UP000632659"/>
    </source>
</evidence>
<feature type="transmembrane region" description="Helical" evidence="1">
    <location>
        <begin position="32"/>
        <end position="54"/>
    </location>
</feature>
<keyword evidence="1" id="KW-1133">Transmembrane helix</keyword>
<dbReference type="AlphaFoldDB" id="A0A8J6PA60"/>
<dbReference type="Proteomes" id="UP000632659">
    <property type="component" value="Unassembled WGS sequence"/>
</dbReference>
<evidence type="ECO:0000256" key="1">
    <source>
        <dbReference type="SAM" id="Phobius"/>
    </source>
</evidence>
<gene>
    <name evidence="2" type="ORF">H8702_02830</name>
</gene>
<evidence type="ECO:0000313" key="2">
    <source>
        <dbReference type="EMBL" id="MBC8610057.1"/>
    </source>
</evidence>
<keyword evidence="1" id="KW-0812">Transmembrane</keyword>
<dbReference type="RefSeq" id="WP_093988473.1">
    <property type="nucleotide sequence ID" value="NZ_FYDD01000003.1"/>
</dbReference>
<accession>A0A8J6PA60</accession>
<organism evidence="2 3">
    <name type="scientific">Massiliimalia timonensis</name>
    <dbReference type="NCBI Taxonomy" id="1987501"/>
    <lineage>
        <taxon>Bacteria</taxon>
        <taxon>Bacillati</taxon>
        <taxon>Bacillota</taxon>
        <taxon>Clostridia</taxon>
        <taxon>Eubacteriales</taxon>
        <taxon>Oscillospiraceae</taxon>
        <taxon>Massiliimalia</taxon>
    </lineage>
</organism>
<name>A0A8J6PA60_9FIRM</name>
<reference evidence="2" key="1">
    <citation type="submission" date="2020-08" db="EMBL/GenBank/DDBJ databases">
        <title>Genome public.</title>
        <authorList>
            <person name="Liu C."/>
            <person name="Sun Q."/>
        </authorList>
    </citation>
    <scope>NUCLEOTIDE SEQUENCE</scope>
    <source>
        <strain evidence="2">NSJ-15</strain>
    </source>
</reference>
<dbReference type="OrthoDB" id="9984081at2"/>
<proteinExistence type="predicted"/>